<evidence type="ECO:0000313" key="2">
    <source>
        <dbReference type="Proteomes" id="UP001341840"/>
    </source>
</evidence>
<reference evidence="1 2" key="1">
    <citation type="journal article" date="2023" name="Plants (Basel)">
        <title>Bridging the Gap: Combining Genomics and Transcriptomics Approaches to Understand Stylosanthes scabra, an Orphan Legume from the Brazilian Caatinga.</title>
        <authorList>
            <person name="Ferreira-Neto J.R.C."/>
            <person name="da Silva M.D."/>
            <person name="Binneck E."/>
            <person name="de Melo N.F."/>
            <person name="da Silva R.H."/>
            <person name="de Melo A.L.T.M."/>
            <person name="Pandolfi V."/>
            <person name="Bustamante F.O."/>
            <person name="Brasileiro-Vidal A.C."/>
            <person name="Benko-Iseppon A.M."/>
        </authorList>
    </citation>
    <scope>NUCLEOTIDE SEQUENCE [LARGE SCALE GENOMIC DNA]</scope>
    <source>
        <tissue evidence="1">Leaves</tissue>
    </source>
</reference>
<name>A0ABU6SVN2_9FABA</name>
<keyword evidence="2" id="KW-1185">Reference proteome</keyword>
<sequence length="129" mass="14052">MGTSGERREVCFDMESLPGLIEAKRFCAEEALSWGSSGGAASSLTLEEGAIGKLEEENATGAVVHQRLVLDGERGNIGLRAAVRGLGYRGWQRLDGYGGSMQKRERETKKEGSVEVAMVDGDVRRCFRR</sequence>
<evidence type="ECO:0000313" key="1">
    <source>
        <dbReference type="EMBL" id="MED6140370.1"/>
    </source>
</evidence>
<dbReference type="Proteomes" id="UP001341840">
    <property type="component" value="Unassembled WGS sequence"/>
</dbReference>
<dbReference type="EMBL" id="JASCZI010062325">
    <property type="protein sequence ID" value="MED6140370.1"/>
    <property type="molecule type" value="Genomic_DNA"/>
</dbReference>
<accession>A0ABU6SVN2</accession>
<protein>
    <submittedName>
        <fullName evidence="1">Uncharacterized protein</fullName>
    </submittedName>
</protein>
<comment type="caution">
    <text evidence="1">The sequence shown here is derived from an EMBL/GenBank/DDBJ whole genome shotgun (WGS) entry which is preliminary data.</text>
</comment>
<organism evidence="1 2">
    <name type="scientific">Stylosanthes scabra</name>
    <dbReference type="NCBI Taxonomy" id="79078"/>
    <lineage>
        <taxon>Eukaryota</taxon>
        <taxon>Viridiplantae</taxon>
        <taxon>Streptophyta</taxon>
        <taxon>Embryophyta</taxon>
        <taxon>Tracheophyta</taxon>
        <taxon>Spermatophyta</taxon>
        <taxon>Magnoliopsida</taxon>
        <taxon>eudicotyledons</taxon>
        <taxon>Gunneridae</taxon>
        <taxon>Pentapetalae</taxon>
        <taxon>rosids</taxon>
        <taxon>fabids</taxon>
        <taxon>Fabales</taxon>
        <taxon>Fabaceae</taxon>
        <taxon>Papilionoideae</taxon>
        <taxon>50 kb inversion clade</taxon>
        <taxon>dalbergioids sensu lato</taxon>
        <taxon>Dalbergieae</taxon>
        <taxon>Pterocarpus clade</taxon>
        <taxon>Stylosanthes</taxon>
    </lineage>
</organism>
<gene>
    <name evidence="1" type="ORF">PIB30_092488</name>
</gene>
<proteinExistence type="predicted"/>